<dbReference type="InterPro" id="IPR023780">
    <property type="entry name" value="Chromo_domain"/>
</dbReference>
<dbReference type="Proteomes" id="UP000027222">
    <property type="component" value="Unassembled WGS sequence"/>
</dbReference>
<proteinExistence type="predicted"/>
<name>A0A067SEZ4_GALM3</name>
<feature type="domain" description="Chromo" evidence="1">
    <location>
        <begin position="41"/>
        <end position="92"/>
    </location>
</feature>
<feature type="non-terminal residue" evidence="2">
    <location>
        <position position="1"/>
    </location>
</feature>
<evidence type="ECO:0000259" key="1">
    <source>
        <dbReference type="PROSITE" id="PS50013"/>
    </source>
</evidence>
<dbReference type="AlphaFoldDB" id="A0A067SEZ4"/>
<evidence type="ECO:0000313" key="2">
    <source>
        <dbReference type="EMBL" id="KDR69490.1"/>
    </source>
</evidence>
<feature type="non-terminal residue" evidence="2">
    <location>
        <position position="92"/>
    </location>
</feature>
<dbReference type="CDD" id="cd00024">
    <property type="entry name" value="CD_CSD"/>
    <property type="match status" value="1"/>
</dbReference>
<dbReference type="PROSITE" id="PS50013">
    <property type="entry name" value="CHROMO_2"/>
    <property type="match status" value="1"/>
</dbReference>
<dbReference type="InterPro" id="IPR000953">
    <property type="entry name" value="Chromo/chromo_shadow_dom"/>
</dbReference>
<sequence length="92" mass="10671">LHLVFNVIKLTPTPEDPIPGHKSNPPLPLELIDGEEYYEEYKIEGIIGHKCLKSGLRFLVRWEGYGPQFDTWATARDLKNAPQILREYKKTH</sequence>
<keyword evidence="3" id="KW-1185">Reference proteome</keyword>
<dbReference type="Gene3D" id="2.40.50.40">
    <property type="match status" value="1"/>
</dbReference>
<dbReference type="SMART" id="SM00298">
    <property type="entry name" value="CHROMO"/>
    <property type="match status" value="1"/>
</dbReference>
<dbReference type="HOGENOM" id="CLU_000384_31_4_1"/>
<accession>A0A067SEZ4</accession>
<dbReference type="Pfam" id="PF00385">
    <property type="entry name" value="Chromo"/>
    <property type="match status" value="1"/>
</dbReference>
<evidence type="ECO:0000313" key="3">
    <source>
        <dbReference type="Proteomes" id="UP000027222"/>
    </source>
</evidence>
<dbReference type="GO" id="GO:0006338">
    <property type="term" value="P:chromatin remodeling"/>
    <property type="evidence" value="ECO:0007669"/>
    <property type="project" value="UniProtKB-ARBA"/>
</dbReference>
<dbReference type="InterPro" id="IPR016197">
    <property type="entry name" value="Chromo-like_dom_sf"/>
</dbReference>
<dbReference type="STRING" id="685588.A0A067SEZ4"/>
<reference evidence="3" key="1">
    <citation type="journal article" date="2014" name="Proc. Natl. Acad. Sci. U.S.A.">
        <title>Extensive sampling of basidiomycete genomes demonstrates inadequacy of the white-rot/brown-rot paradigm for wood decay fungi.</title>
        <authorList>
            <person name="Riley R."/>
            <person name="Salamov A.A."/>
            <person name="Brown D.W."/>
            <person name="Nagy L.G."/>
            <person name="Floudas D."/>
            <person name="Held B.W."/>
            <person name="Levasseur A."/>
            <person name="Lombard V."/>
            <person name="Morin E."/>
            <person name="Otillar R."/>
            <person name="Lindquist E.A."/>
            <person name="Sun H."/>
            <person name="LaButti K.M."/>
            <person name="Schmutz J."/>
            <person name="Jabbour D."/>
            <person name="Luo H."/>
            <person name="Baker S.E."/>
            <person name="Pisabarro A.G."/>
            <person name="Walton J.D."/>
            <person name="Blanchette R.A."/>
            <person name="Henrissat B."/>
            <person name="Martin F."/>
            <person name="Cullen D."/>
            <person name="Hibbett D.S."/>
            <person name="Grigoriev I.V."/>
        </authorList>
    </citation>
    <scope>NUCLEOTIDE SEQUENCE [LARGE SCALE GENOMIC DNA]</scope>
    <source>
        <strain evidence="3">CBS 339.88</strain>
    </source>
</reference>
<protein>
    <recommendedName>
        <fullName evidence="1">Chromo domain-containing protein</fullName>
    </recommendedName>
</protein>
<dbReference type="SUPFAM" id="SSF54160">
    <property type="entry name" value="Chromo domain-like"/>
    <property type="match status" value="1"/>
</dbReference>
<dbReference type="OrthoDB" id="2447764at2759"/>
<dbReference type="EMBL" id="KL142402">
    <property type="protein sequence ID" value="KDR69490.1"/>
    <property type="molecule type" value="Genomic_DNA"/>
</dbReference>
<organism evidence="2 3">
    <name type="scientific">Galerina marginata (strain CBS 339.88)</name>
    <dbReference type="NCBI Taxonomy" id="685588"/>
    <lineage>
        <taxon>Eukaryota</taxon>
        <taxon>Fungi</taxon>
        <taxon>Dikarya</taxon>
        <taxon>Basidiomycota</taxon>
        <taxon>Agaricomycotina</taxon>
        <taxon>Agaricomycetes</taxon>
        <taxon>Agaricomycetidae</taxon>
        <taxon>Agaricales</taxon>
        <taxon>Agaricineae</taxon>
        <taxon>Strophariaceae</taxon>
        <taxon>Galerina</taxon>
    </lineage>
</organism>
<gene>
    <name evidence="2" type="ORF">GALMADRAFT_15425</name>
</gene>